<dbReference type="Pfam" id="PF02686">
    <property type="entry name" value="GatC"/>
    <property type="match status" value="1"/>
</dbReference>
<dbReference type="InterPro" id="IPR003837">
    <property type="entry name" value="GatC"/>
</dbReference>
<dbReference type="GO" id="GO:0006450">
    <property type="term" value="P:regulation of translational fidelity"/>
    <property type="evidence" value="ECO:0007669"/>
    <property type="project" value="InterPro"/>
</dbReference>
<dbReference type="Proteomes" id="UP000229530">
    <property type="component" value="Unassembled WGS sequence"/>
</dbReference>
<dbReference type="PANTHER" id="PTHR15004:SF0">
    <property type="entry name" value="GLUTAMYL-TRNA(GLN) AMIDOTRANSFERASE SUBUNIT C, MITOCHONDRIAL"/>
    <property type="match status" value="1"/>
</dbReference>
<dbReference type="PANTHER" id="PTHR15004">
    <property type="entry name" value="GLUTAMYL-TRNA(GLN) AMIDOTRANSFERASE SUBUNIT C, MITOCHONDRIAL"/>
    <property type="match status" value="1"/>
</dbReference>
<dbReference type="GO" id="GO:0016740">
    <property type="term" value="F:transferase activity"/>
    <property type="evidence" value="ECO:0007669"/>
    <property type="project" value="UniProtKB-KW"/>
</dbReference>
<dbReference type="EMBL" id="PFBE01000003">
    <property type="protein sequence ID" value="PIT91958.1"/>
    <property type="molecule type" value="Genomic_DNA"/>
</dbReference>
<feature type="non-terminal residue" evidence="1">
    <location>
        <position position="1"/>
    </location>
</feature>
<sequence length="84" mass="8895">AELARIALTPAERKSLLKDLEKILAHFEELKAVDTEDVAPIAGGSHGTNAVREDEGGTALPAEAARAAFPETQSGFLKIPPVFE</sequence>
<accession>A0A2M6WGM6</accession>
<dbReference type="Gene3D" id="1.10.20.60">
    <property type="entry name" value="Glu-tRNAGln amidotransferase C subunit, N-terminal domain"/>
    <property type="match status" value="1"/>
</dbReference>
<dbReference type="InterPro" id="IPR036113">
    <property type="entry name" value="Asp/Glu-ADT_sf_sub_c"/>
</dbReference>
<comment type="caution">
    <text evidence="1">The sequence shown here is derived from an EMBL/GenBank/DDBJ whole genome shotgun (WGS) entry which is preliminary data.</text>
</comment>
<protein>
    <submittedName>
        <fullName evidence="1">Asp-tRNA(Asn)/Glu-tRNA(Gln) amidotransferase GatCAB subunit C</fullName>
    </submittedName>
</protein>
<evidence type="ECO:0000313" key="1">
    <source>
        <dbReference type="EMBL" id="PIT91958.1"/>
    </source>
</evidence>
<keyword evidence="1" id="KW-0808">Transferase</keyword>
<dbReference type="AlphaFoldDB" id="A0A2M6WGM6"/>
<reference evidence="2" key="1">
    <citation type="submission" date="2017-09" db="EMBL/GenBank/DDBJ databases">
        <title>Depth-based differentiation of microbial function through sediment-hosted aquifers and enrichment of novel symbionts in the deep terrestrial subsurface.</title>
        <authorList>
            <person name="Probst A.J."/>
            <person name="Ladd B."/>
            <person name="Jarett J.K."/>
            <person name="Geller-Mcgrath D.E."/>
            <person name="Sieber C.M.K."/>
            <person name="Emerson J.B."/>
            <person name="Anantharaman K."/>
            <person name="Thomas B.C."/>
            <person name="Malmstrom R."/>
            <person name="Stieglmeier M."/>
            <person name="Klingl A."/>
            <person name="Woyke T."/>
            <person name="Ryan C.M."/>
            <person name="Banfield J.F."/>
        </authorList>
    </citation>
    <scope>NUCLEOTIDE SEQUENCE [LARGE SCALE GENOMIC DNA]</scope>
</reference>
<organism evidence="1 2">
    <name type="scientific">Candidatus Jorgensenbacteria bacterium CG10_big_fil_rev_8_21_14_0_10_54_38</name>
    <dbReference type="NCBI Taxonomy" id="1974593"/>
    <lineage>
        <taxon>Bacteria</taxon>
        <taxon>Candidatus Joergenseniibacteriota</taxon>
    </lineage>
</organism>
<gene>
    <name evidence="1" type="primary">gatC</name>
    <name evidence="1" type="ORF">COU12_00200</name>
</gene>
<proteinExistence type="predicted"/>
<name>A0A2M6WGM6_9BACT</name>
<dbReference type="NCBIfam" id="TIGR00135">
    <property type="entry name" value="gatC"/>
    <property type="match status" value="1"/>
</dbReference>
<evidence type="ECO:0000313" key="2">
    <source>
        <dbReference type="Proteomes" id="UP000229530"/>
    </source>
</evidence>
<dbReference type="SUPFAM" id="SSF141000">
    <property type="entry name" value="Glu-tRNAGln amidotransferase C subunit"/>
    <property type="match status" value="1"/>
</dbReference>
<dbReference type="GO" id="GO:0070681">
    <property type="term" value="P:glutaminyl-tRNAGln biosynthesis via transamidation"/>
    <property type="evidence" value="ECO:0007669"/>
    <property type="project" value="TreeGrafter"/>
</dbReference>